<evidence type="ECO:0000313" key="1">
    <source>
        <dbReference type="EMBL" id="ADC45299.1"/>
    </source>
</evidence>
<organism evidence="1 2">
    <name type="scientific">Cupriavidus metallidurans (strain ATCC 43123 / DSM 2839 / NBRC 102507 / CH34)</name>
    <name type="common">Ralstonia metallidurans</name>
    <dbReference type="NCBI Taxonomy" id="266264"/>
    <lineage>
        <taxon>Bacteria</taxon>
        <taxon>Pseudomonadati</taxon>
        <taxon>Pseudomonadota</taxon>
        <taxon>Betaproteobacteria</taxon>
        <taxon>Burkholderiales</taxon>
        <taxon>Burkholderiaceae</taxon>
        <taxon>Cupriavidus</taxon>
    </lineage>
</organism>
<dbReference type="Proteomes" id="UP000002429">
    <property type="component" value="Plasmid megaplasmid"/>
</dbReference>
<gene>
    <name evidence="1" type="ordered locus">Rmet_6719</name>
</gene>
<dbReference type="KEGG" id="rme:Rmet_6719"/>
<dbReference type="EMBL" id="CP000353">
    <property type="protein sequence ID" value="ADC45299.1"/>
    <property type="molecule type" value="Genomic_DNA"/>
</dbReference>
<proteinExistence type="predicted"/>
<reference evidence="2" key="1">
    <citation type="journal article" date="2010" name="PLoS ONE">
        <title>The complete genome sequence of Cupriavidus metallidurans strain CH34, a master survivalist in harsh and anthropogenic environments.</title>
        <authorList>
            <person name="Janssen P.J."/>
            <person name="Van Houdt R."/>
            <person name="Moors H."/>
            <person name="Monsieurs P."/>
            <person name="Morin N."/>
            <person name="Michaux A."/>
            <person name="Benotmane M.A."/>
            <person name="Leys N."/>
            <person name="Vallaeys T."/>
            <person name="Lapidus A."/>
            <person name="Monchy S."/>
            <person name="Medigue C."/>
            <person name="Taghavi S."/>
            <person name="McCorkle S."/>
            <person name="Dunn J."/>
            <person name="van der Lelie D."/>
            <person name="Mergeay M."/>
        </authorList>
    </citation>
    <scope>NUCLEOTIDE SEQUENCE [LARGE SCALE GENOMIC DNA]</scope>
    <source>
        <strain evidence="2">ATCC 43123 / DSM 2839 / NBRC 102507 / CH34</strain>
    </source>
</reference>
<accession>D3DYC9</accession>
<evidence type="ECO:0000313" key="2">
    <source>
        <dbReference type="Proteomes" id="UP000002429"/>
    </source>
</evidence>
<geneLocation type="plasmid" evidence="1 2">
    <name>megaplasmid</name>
</geneLocation>
<name>D3DYC9_CUPMC</name>
<dbReference type="HOGENOM" id="CLU_2882722_0_0_4"/>
<keyword evidence="2" id="KW-1185">Reference proteome</keyword>
<dbReference type="AlphaFoldDB" id="D3DYC9"/>
<keyword evidence="1" id="KW-0614">Plasmid</keyword>
<sequence length="63" mass="7103">MWTRAIGSQATEVAIRAEVLNRMVALARAPAIRSYRLSSASPRSPCFQSRFMQQRLTEATCMQ</sequence>
<protein>
    <submittedName>
        <fullName evidence="1">Uncharacterized protein</fullName>
    </submittedName>
</protein>